<dbReference type="PANTHER" id="PTHR43115">
    <property type="entry name" value="DEHYDROGENASE/REDUCTASE SDR FAMILY MEMBER 11"/>
    <property type="match status" value="1"/>
</dbReference>
<dbReference type="PANTHER" id="PTHR43115:SF4">
    <property type="entry name" value="DEHYDROGENASE_REDUCTASE SDR FAMILY MEMBER 11"/>
    <property type="match status" value="1"/>
</dbReference>
<accession>A0A7R9DJ88</accession>
<organism evidence="3">
    <name type="scientific">Timema poppense</name>
    <name type="common">Walking stick</name>
    <dbReference type="NCBI Taxonomy" id="170557"/>
    <lineage>
        <taxon>Eukaryota</taxon>
        <taxon>Metazoa</taxon>
        <taxon>Ecdysozoa</taxon>
        <taxon>Arthropoda</taxon>
        <taxon>Hexapoda</taxon>
        <taxon>Insecta</taxon>
        <taxon>Pterygota</taxon>
        <taxon>Neoptera</taxon>
        <taxon>Polyneoptera</taxon>
        <taxon>Phasmatodea</taxon>
        <taxon>Timematodea</taxon>
        <taxon>Timematoidea</taxon>
        <taxon>Timematidae</taxon>
        <taxon>Timema</taxon>
    </lineage>
</organism>
<proteinExistence type="inferred from homology"/>
<protein>
    <recommendedName>
        <fullName evidence="4">Dehydrogenase/reductase SDR family member 11</fullName>
    </recommendedName>
</protein>
<dbReference type="EMBL" id="OD008197">
    <property type="protein sequence ID" value="CAD7414693.1"/>
    <property type="molecule type" value="Genomic_DNA"/>
</dbReference>
<dbReference type="InterPro" id="IPR002347">
    <property type="entry name" value="SDR_fam"/>
</dbReference>
<comment type="similarity">
    <text evidence="1">Belongs to the short-chain dehydrogenases/reductases (SDR) family.</text>
</comment>
<dbReference type="AlphaFoldDB" id="A0A7R9DJ88"/>
<dbReference type="GO" id="GO:0016491">
    <property type="term" value="F:oxidoreductase activity"/>
    <property type="evidence" value="ECO:0007669"/>
    <property type="project" value="UniProtKB-KW"/>
</dbReference>
<dbReference type="Gene3D" id="3.40.50.720">
    <property type="entry name" value="NAD(P)-binding Rossmann-like Domain"/>
    <property type="match status" value="1"/>
</dbReference>
<dbReference type="SUPFAM" id="SSF51735">
    <property type="entry name" value="NAD(P)-binding Rossmann-fold domains"/>
    <property type="match status" value="1"/>
</dbReference>
<keyword evidence="2" id="KW-0560">Oxidoreductase</keyword>
<evidence type="ECO:0000313" key="3">
    <source>
        <dbReference type="EMBL" id="CAD7414693.1"/>
    </source>
</evidence>
<name>A0A7R9DJ88_TIMPO</name>
<evidence type="ECO:0000256" key="2">
    <source>
        <dbReference type="ARBA" id="ARBA00023002"/>
    </source>
</evidence>
<reference evidence="3" key="1">
    <citation type="submission" date="2020-11" db="EMBL/GenBank/DDBJ databases">
        <authorList>
            <person name="Tran Van P."/>
        </authorList>
    </citation>
    <scope>NUCLEOTIDE SEQUENCE</scope>
</reference>
<evidence type="ECO:0008006" key="4">
    <source>
        <dbReference type="Google" id="ProtNLM"/>
    </source>
</evidence>
<gene>
    <name evidence="3" type="ORF">TPSB3V08_LOCUS9837</name>
</gene>
<dbReference type="Pfam" id="PF00106">
    <property type="entry name" value="adh_short"/>
    <property type="match status" value="1"/>
</dbReference>
<sequence length="208" mass="22996">MQINNNSSVSCISDVGGGSWQVLDVNLKGLSIFTREALKSMKERGVNDGHIIHINSIGGHYLPDIGPVTIYHATKHAVTVLTEGLRRELVQIWLEDKSHDGYKVYKENPVLQAKDIADAVVYTLGTPPHVQIEKSDPYNTISLSISRICYTVFKHNTRRVKYKLPSTITPEPALREKLCSLYLTVPPSSPPPPMCACSQQSNTTSLAL</sequence>
<dbReference type="InterPro" id="IPR036291">
    <property type="entry name" value="NAD(P)-bd_dom_sf"/>
</dbReference>
<evidence type="ECO:0000256" key="1">
    <source>
        <dbReference type="ARBA" id="ARBA00006484"/>
    </source>
</evidence>